<protein>
    <submittedName>
        <fullName evidence="1">Uncharacterized protein</fullName>
    </submittedName>
</protein>
<evidence type="ECO:0000313" key="1">
    <source>
        <dbReference type="EMBL" id="KAJ9100874.1"/>
    </source>
</evidence>
<comment type="caution">
    <text evidence="1">The sequence shown here is derived from an EMBL/GenBank/DDBJ whole genome shotgun (WGS) entry which is preliminary data.</text>
</comment>
<accession>A0ACC2VPE0</accession>
<name>A0ACC2VPE0_9TREE</name>
<dbReference type="EMBL" id="JASBWS010000073">
    <property type="protein sequence ID" value="KAJ9100874.1"/>
    <property type="molecule type" value="Genomic_DNA"/>
</dbReference>
<gene>
    <name evidence="1" type="ORF">QFC20_005363</name>
</gene>
<keyword evidence="2" id="KW-1185">Reference proteome</keyword>
<proteinExistence type="predicted"/>
<reference evidence="1" key="1">
    <citation type="submission" date="2023-04" db="EMBL/GenBank/DDBJ databases">
        <title>Draft Genome sequencing of Naganishia species isolated from polar environments using Oxford Nanopore Technology.</title>
        <authorList>
            <person name="Leo P."/>
            <person name="Venkateswaran K."/>
        </authorList>
    </citation>
    <scope>NUCLEOTIDE SEQUENCE</scope>
    <source>
        <strain evidence="1">MNA-CCFEE 5262</strain>
    </source>
</reference>
<evidence type="ECO:0000313" key="2">
    <source>
        <dbReference type="Proteomes" id="UP001230649"/>
    </source>
</evidence>
<sequence length="636" mass="70696">MRLPILVAITALIAALTSTTAAESTTARVSSIDCHPRAWVRAPDLSPGMVTPAHARLSLNGTECPEVQEWKVGLRMKERAIFKFHAANVTMPKRPVIEDIPTEDDDEDDAIMGPFIPGDIFETHSVRHVGRTKRYDAFRAKLREYEDSLAARSLWTSRSATRDVFDSSLSLPLDAAQKDTTDIRTTWLADFSLNVPSTNVREPSAACEEKTDVRLGCLAVPLWHSPDDVLLWRSSRRLTYVDGTIIDIPAGKSAFIPAAVGDHEEQGTQEKEIKMVDDRPEWDDHRVPECDRGSVSGFVVTVELPTDTTLVAGTTHMLPITIRQTGNSSQLPTRISARITSCTRDTWAASYAFDAKHQRETTTCPDHDASDDEPGQKRRRTPFFMGDKGDRVLKTKREEGYEVPPSGARGPREIWLDDMSGRPPIGSPTDLAGFDGSATVLVNVTIPEDIAYTANRTLQNTENRLYINLQTRHACQASATADIGHELTDDELWSPWWRESFNPATRNKAGGNWLGNAKVTVTPHPDRKWASSAPLVDYKDTGAQAIVLSALEAPDLRDDEYPAVSVVVTESEEDLQRAKYEVWARMPLCKEYKTRGHCVQGLGGDLVGEVWARYQWRKDRRQGSGVVKQGSQVVLQ</sequence>
<dbReference type="Proteomes" id="UP001230649">
    <property type="component" value="Unassembled WGS sequence"/>
</dbReference>
<organism evidence="1 2">
    <name type="scientific">Naganishia adeliensis</name>
    <dbReference type="NCBI Taxonomy" id="92952"/>
    <lineage>
        <taxon>Eukaryota</taxon>
        <taxon>Fungi</taxon>
        <taxon>Dikarya</taxon>
        <taxon>Basidiomycota</taxon>
        <taxon>Agaricomycotina</taxon>
        <taxon>Tremellomycetes</taxon>
        <taxon>Filobasidiales</taxon>
        <taxon>Filobasidiaceae</taxon>
        <taxon>Naganishia</taxon>
    </lineage>
</organism>